<protein>
    <submittedName>
        <fullName evidence="1">Uncharacterized protein</fullName>
    </submittedName>
</protein>
<organism evidence="1 2">
    <name type="scientific">Mycobacteroides abscessus subsp. bolletii 50594</name>
    <dbReference type="NCBI Taxonomy" id="1303024"/>
    <lineage>
        <taxon>Bacteria</taxon>
        <taxon>Bacillati</taxon>
        <taxon>Actinomycetota</taxon>
        <taxon>Actinomycetes</taxon>
        <taxon>Mycobacteriales</taxon>
        <taxon>Mycobacteriaceae</taxon>
        <taxon>Mycobacteroides</taxon>
        <taxon>Mycobacteroides abscessus</taxon>
    </lineage>
</organism>
<dbReference type="Proteomes" id="UP000013961">
    <property type="component" value="Chromosome"/>
</dbReference>
<dbReference type="InterPro" id="IPR023381">
    <property type="entry name" value="YP001051499.1-like_dom_sf"/>
</dbReference>
<dbReference type="RefSeq" id="WP_005063043.1">
    <property type="nucleotide sequence ID" value="NC_021282.1"/>
</dbReference>
<dbReference type="KEGG" id="mabb:MASS_0255"/>
<gene>
    <name evidence="1" type="ORF">MASS_0255</name>
</gene>
<sequence length="202" mass="22207">MAEITSYPNPFPEARIKASAESASRAQLFVYALSSAQRAVTLGTEVLGTLSDPDQKVIDKVLDVSWEVVNGGEDEDLAAYVPALFERMLPEDEEGYTFYNSVVNDAFAATAYAIHTLTGPAESVSESAYYASENFFNLADLLLHRNRTEYVVNMATEPIIAATLEYIESDLDKMDSRIPDLQPANIRPRLVAEGHHLAKLAS</sequence>
<evidence type="ECO:0000313" key="2">
    <source>
        <dbReference type="Proteomes" id="UP000013961"/>
    </source>
</evidence>
<dbReference type="Gene3D" id="1.20.1590.10">
    <property type="entry name" value="YP_001051499.1 domain like"/>
    <property type="match status" value="1"/>
</dbReference>
<dbReference type="EMBL" id="CP004374">
    <property type="protein sequence ID" value="AGM26857.1"/>
    <property type="molecule type" value="Genomic_DNA"/>
</dbReference>
<evidence type="ECO:0000313" key="1">
    <source>
        <dbReference type="EMBL" id="AGM26857.1"/>
    </source>
</evidence>
<accession>A0AB33A564</accession>
<reference evidence="1 2" key="1">
    <citation type="journal article" date="2013" name="Genome Announc.">
        <title>Complete Genome Sequence of Mycobacterium massiliense Clinical Strain Asan 50594, Belonging to the Type II Genotype.</title>
        <authorList>
            <person name="Kim B.J."/>
            <person name="Kim B.R."/>
            <person name="Hong S.H."/>
            <person name="Seok S.H."/>
            <person name="Kook Y.H."/>
            <person name="Kim B.J."/>
        </authorList>
    </citation>
    <scope>NUCLEOTIDE SEQUENCE [LARGE SCALE GENOMIC DNA]</scope>
    <source>
        <strain evidence="1 2">50594</strain>
    </source>
</reference>
<proteinExistence type="predicted"/>
<dbReference type="AlphaFoldDB" id="A0AB33A564"/>
<name>A0AB33A564_9MYCO</name>